<reference evidence="1 2" key="1">
    <citation type="submission" date="2019-02" db="EMBL/GenBank/DDBJ databases">
        <title>Deep-cultivation of Planctomycetes and their phenomic and genomic characterization uncovers novel biology.</title>
        <authorList>
            <person name="Wiegand S."/>
            <person name="Jogler M."/>
            <person name="Boedeker C."/>
            <person name="Pinto D."/>
            <person name="Vollmers J."/>
            <person name="Rivas-Marin E."/>
            <person name="Kohn T."/>
            <person name="Peeters S.H."/>
            <person name="Heuer A."/>
            <person name="Rast P."/>
            <person name="Oberbeckmann S."/>
            <person name="Bunk B."/>
            <person name="Jeske O."/>
            <person name="Meyerdierks A."/>
            <person name="Storesund J.E."/>
            <person name="Kallscheuer N."/>
            <person name="Luecker S."/>
            <person name="Lage O.M."/>
            <person name="Pohl T."/>
            <person name="Merkel B.J."/>
            <person name="Hornburger P."/>
            <person name="Mueller R.-W."/>
            <person name="Bruemmer F."/>
            <person name="Labrenz M."/>
            <person name="Spormann A.M."/>
            <person name="Op Den Camp H."/>
            <person name="Overmann J."/>
            <person name="Amann R."/>
            <person name="Jetten M.S.M."/>
            <person name="Mascher T."/>
            <person name="Medema M.H."/>
            <person name="Devos D.P."/>
            <person name="Kaster A.-K."/>
            <person name="Ovreas L."/>
            <person name="Rohde M."/>
            <person name="Galperin M.Y."/>
            <person name="Jogler C."/>
        </authorList>
    </citation>
    <scope>NUCLEOTIDE SEQUENCE [LARGE SCALE GENOMIC DNA]</scope>
    <source>
        <strain evidence="1 2">Poly51</strain>
    </source>
</reference>
<dbReference type="Proteomes" id="UP000318288">
    <property type="component" value="Unassembled WGS sequence"/>
</dbReference>
<evidence type="ECO:0000313" key="2">
    <source>
        <dbReference type="Proteomes" id="UP000318288"/>
    </source>
</evidence>
<sequence length="53" mass="6106">MAWLSAHAPLHRRTSNVRESIVEPPMPKQYVRAHQGLVHGMGYDARLLSDRLR</sequence>
<dbReference type="EMBL" id="SJPW01000017">
    <property type="protein sequence ID" value="TWU43634.1"/>
    <property type="molecule type" value="Genomic_DNA"/>
</dbReference>
<name>A0A5C6E551_9BACT</name>
<keyword evidence="2" id="KW-1185">Reference proteome</keyword>
<evidence type="ECO:0000313" key="1">
    <source>
        <dbReference type="EMBL" id="TWU43634.1"/>
    </source>
</evidence>
<protein>
    <submittedName>
        <fullName evidence="1">Uncharacterized protein</fullName>
    </submittedName>
</protein>
<gene>
    <name evidence="1" type="ORF">Poly51_62890</name>
</gene>
<comment type="caution">
    <text evidence="1">The sequence shown here is derived from an EMBL/GenBank/DDBJ whole genome shotgun (WGS) entry which is preliminary data.</text>
</comment>
<organism evidence="1 2">
    <name type="scientific">Rubripirellula tenax</name>
    <dbReference type="NCBI Taxonomy" id="2528015"/>
    <lineage>
        <taxon>Bacteria</taxon>
        <taxon>Pseudomonadati</taxon>
        <taxon>Planctomycetota</taxon>
        <taxon>Planctomycetia</taxon>
        <taxon>Pirellulales</taxon>
        <taxon>Pirellulaceae</taxon>
        <taxon>Rubripirellula</taxon>
    </lineage>
</organism>
<dbReference type="AlphaFoldDB" id="A0A5C6E551"/>
<accession>A0A5C6E551</accession>
<proteinExistence type="predicted"/>